<evidence type="ECO:0000313" key="2">
    <source>
        <dbReference type="Proteomes" id="UP000059188"/>
    </source>
</evidence>
<protein>
    <submittedName>
        <fullName evidence="1">Uncharacterized protein</fullName>
    </submittedName>
</protein>
<dbReference type="PANTHER" id="PTHR33266:SF1">
    <property type="entry name" value="F-BOX DOMAIN-CONTAINING PROTEIN"/>
    <property type="match status" value="1"/>
</dbReference>
<sequence length="435" mass="47986">MLWLKQKEPHNEHDLLSESEVELVLPDVLTFAMDKLTAHGSSKKSPQSHLAAIGVRIGISFDSTTRLSRQAEAQHVESHMRIVREIPEHCEYMQTGTPSEPILAEAAARYIDQLSTGGIASKGPRILAENCQNGLLARGERGELCGRLLLTIAHDIAMKKNLSVLPITQVPWIPRFHRPVPVPVLDFLCALFAERHHQVVLGATPVASTSPNGFDQPKTLKEAFSNSFVFFSHFELAQDSAVLEASMLQFALIRGYALQAKPNQVSIDAVIPIHMGSTKDSIKPETTSAINLQFKNRRRPEACSVNRSITVPDNKMAVISIILELGEKSPCSPLVSVYHENHPVTRNGPNPHRDDHNYTLVAHGCGSDTFNAISQDTESLYDVILASRTVLDVFPRRDNPESVAMLETHSPARKACTLAYLDLLKKDEAPKATAQ</sequence>
<organism evidence="1 2">
    <name type="scientific">Thanatephorus cucumeris (strain AG1-IB / isolate 7/3/14)</name>
    <name type="common">Lettuce bottom rot fungus</name>
    <name type="synonym">Rhizoctonia solani</name>
    <dbReference type="NCBI Taxonomy" id="1108050"/>
    <lineage>
        <taxon>Eukaryota</taxon>
        <taxon>Fungi</taxon>
        <taxon>Dikarya</taxon>
        <taxon>Basidiomycota</taxon>
        <taxon>Agaricomycotina</taxon>
        <taxon>Agaricomycetes</taxon>
        <taxon>Cantharellales</taxon>
        <taxon>Ceratobasidiaceae</taxon>
        <taxon>Rhizoctonia</taxon>
        <taxon>Rhizoctonia solani AG-1</taxon>
    </lineage>
</organism>
<dbReference type="EMBL" id="LN679124">
    <property type="protein sequence ID" value="CEL56790.1"/>
    <property type="molecule type" value="Genomic_DNA"/>
</dbReference>
<dbReference type="STRING" id="1108050.A0A0B7FGM2"/>
<dbReference type="OrthoDB" id="3270019at2759"/>
<evidence type="ECO:0000313" key="1">
    <source>
        <dbReference type="EMBL" id="CEL56790.1"/>
    </source>
</evidence>
<dbReference type="AlphaFoldDB" id="A0A0B7FGM2"/>
<keyword evidence="2" id="KW-1185">Reference proteome</keyword>
<gene>
    <name evidence="1" type="ORF">RSOLAG1IB_08092</name>
</gene>
<reference evidence="1 2" key="1">
    <citation type="submission" date="2014-11" db="EMBL/GenBank/DDBJ databases">
        <authorList>
            <person name="Wibberg Daniel"/>
        </authorList>
    </citation>
    <scope>NUCLEOTIDE SEQUENCE [LARGE SCALE GENOMIC DNA]</scope>
    <source>
        <strain evidence="1">Rhizoctonia solani AG1-IB 7/3/14</strain>
    </source>
</reference>
<dbReference type="Proteomes" id="UP000059188">
    <property type="component" value="Unassembled WGS sequence"/>
</dbReference>
<name>A0A0B7FGM2_THACB</name>
<proteinExistence type="predicted"/>
<dbReference type="PANTHER" id="PTHR33266">
    <property type="entry name" value="CHROMOSOME 15, WHOLE GENOME SHOTGUN SEQUENCE"/>
    <property type="match status" value="1"/>
</dbReference>
<accession>A0A0B7FGM2</accession>